<evidence type="ECO:0000313" key="2">
    <source>
        <dbReference type="Proteomes" id="UP001454086"/>
    </source>
</evidence>
<proteinExistence type="predicted"/>
<gene>
    <name evidence="1" type="ORF">WMQ36_15795</name>
</gene>
<dbReference type="Proteomes" id="UP001454086">
    <property type="component" value="Unassembled WGS sequence"/>
</dbReference>
<comment type="caution">
    <text evidence="1">The sequence shown here is derived from an EMBL/GenBank/DDBJ whole genome shotgun (WGS) entry which is preliminary data.</text>
</comment>
<evidence type="ECO:0000313" key="1">
    <source>
        <dbReference type="EMBL" id="MEQ2426437.1"/>
    </source>
</evidence>
<accession>A0ABV1D7Q1</accession>
<protein>
    <submittedName>
        <fullName evidence="1">DUF6171 family protein</fullName>
    </submittedName>
</protein>
<reference evidence="1 2" key="1">
    <citation type="submission" date="2024-03" db="EMBL/GenBank/DDBJ databases">
        <title>Human intestinal bacterial collection.</title>
        <authorList>
            <person name="Pauvert C."/>
            <person name="Hitch T.C.A."/>
            <person name="Clavel T."/>
        </authorList>
    </citation>
    <scope>NUCLEOTIDE SEQUENCE [LARGE SCALE GENOMIC DNA]</scope>
    <source>
        <strain evidence="1 2">CLA-SR-H021</strain>
    </source>
</reference>
<dbReference type="InterPro" id="IPR046169">
    <property type="entry name" value="DUF6171"/>
</dbReference>
<name>A0ABV1D7Q1_9FIRM</name>
<dbReference type="EMBL" id="JBBMFM010000062">
    <property type="protein sequence ID" value="MEQ2426437.1"/>
    <property type="molecule type" value="Genomic_DNA"/>
</dbReference>
<sequence>MAASGEPCIPCQRTGLSDREYEVVLKNYLENMDEDMKTPEPAYRERMSSCSRCEFLRNGICRLCGCFAALRAAKTHNHCADTPSRW</sequence>
<organism evidence="1 2">
    <name type="scientific">Enterocloster hominis</name>
    <name type="common">ex Hitch et al. 2024</name>
    <dbReference type="NCBI Taxonomy" id="1917870"/>
    <lineage>
        <taxon>Bacteria</taxon>
        <taxon>Bacillati</taxon>
        <taxon>Bacillota</taxon>
        <taxon>Clostridia</taxon>
        <taxon>Lachnospirales</taxon>
        <taxon>Lachnospiraceae</taxon>
        <taxon>Enterocloster</taxon>
    </lineage>
</organism>
<keyword evidence="2" id="KW-1185">Reference proteome</keyword>
<dbReference type="Pfam" id="PF19668">
    <property type="entry name" value="DUF6171"/>
    <property type="match status" value="1"/>
</dbReference>
<dbReference type="RefSeq" id="WP_008720671.1">
    <property type="nucleotide sequence ID" value="NZ_JBBMFM010000062.1"/>
</dbReference>